<dbReference type="Gene3D" id="3.20.20.190">
    <property type="entry name" value="Phosphatidylinositol (PI) phosphodiesterase"/>
    <property type="match status" value="1"/>
</dbReference>
<feature type="transmembrane region" description="Helical" evidence="1">
    <location>
        <begin position="68"/>
        <end position="100"/>
    </location>
</feature>
<feature type="transmembrane region" description="Helical" evidence="1">
    <location>
        <begin position="316"/>
        <end position="339"/>
    </location>
</feature>
<dbReference type="PANTHER" id="PTHR46211">
    <property type="entry name" value="GLYCEROPHOSPHORYL DIESTER PHOSPHODIESTERASE"/>
    <property type="match status" value="1"/>
</dbReference>
<dbReference type="PANTHER" id="PTHR46211:SF8">
    <property type="entry name" value="PHOSPHODIESTERASE"/>
    <property type="match status" value="1"/>
</dbReference>
<sequence>MNRLKLNWRTIATFFQSAKESSKNVLIVHGFILIVMIPLVTGLTKMILKGGNIAYLSFDNIFPIIKSHPFVLLGLLLMMCLMALMIFFEFTFLLLSIYFIRKKEPLHLRTLLRLTFQQFKHVFGSEILFLLFYFFLILPFAGIGFKTALLAKIKIPVFIMDYLFEYRLIFVPLLGLGYLICVYIGIRLLLVLPMMILYHLPLKEAIRRSWKLTKDQFWTLIRKLILLTVALSIMVGGSYLVIFFLQDLIETHYASAALVSGVVSLTLLQVLIAVRNILAMIILFYLIVDLLDKTTTSSHETFNIQPKLTPVKGNRFLILFGNLVIGSSVLIMITGMSLYNYDYLSNRSISEPLFISHRGVTNKNGAQNTIEALEKTAKEKPDYVEMDILETKDHQFVVMHDVKLKNLTGENKKVYELTLAELQKLTVSENGHEAKIPSFDEYLKKANELNQKLLIEVKVTKQDSKDMVENFIQRYQESILENNHIIHSISYDVVEELKEKAPQLYVGYVMPFNLIGPPKTKADFYSAEYSTLTSDFVDEVHEQDKKLFAWDINEENSAKRMLFFGADGLITDHLVTIKELVHHDLTNELSYSDMLLNYLLGLDS</sequence>
<dbReference type="eggNOG" id="COG0584">
    <property type="taxonomic scope" value="Bacteria"/>
</dbReference>
<gene>
    <name evidence="3" type="ORF">IV74_GL000662</name>
</gene>
<dbReference type="GeneID" id="89587953"/>
<dbReference type="EMBL" id="JQBS01000017">
    <property type="protein sequence ID" value="KRN57012.1"/>
    <property type="molecule type" value="Genomic_DNA"/>
</dbReference>
<protein>
    <submittedName>
        <fullName evidence="3">Glycerophosphoryl diester phosphodiesterase family protein</fullName>
    </submittedName>
</protein>
<keyword evidence="1" id="KW-0472">Membrane</keyword>
<dbReference type="AlphaFoldDB" id="A0A0R2I5H7"/>
<feature type="transmembrane region" description="Helical" evidence="1">
    <location>
        <begin position="121"/>
        <end position="149"/>
    </location>
</feature>
<evidence type="ECO:0000256" key="1">
    <source>
        <dbReference type="SAM" id="Phobius"/>
    </source>
</evidence>
<dbReference type="SUPFAM" id="SSF51695">
    <property type="entry name" value="PLC-like phosphodiesterases"/>
    <property type="match status" value="1"/>
</dbReference>
<feature type="transmembrane region" description="Helical" evidence="1">
    <location>
        <begin position="220"/>
        <end position="245"/>
    </location>
</feature>
<proteinExistence type="predicted"/>
<dbReference type="Proteomes" id="UP000051658">
    <property type="component" value="Unassembled WGS sequence"/>
</dbReference>
<organism evidence="3 4">
    <name type="scientific">Carnobacterium divergens DSM 20623</name>
    <dbReference type="NCBI Taxonomy" id="1449336"/>
    <lineage>
        <taxon>Bacteria</taxon>
        <taxon>Bacillati</taxon>
        <taxon>Bacillota</taxon>
        <taxon>Bacilli</taxon>
        <taxon>Lactobacillales</taxon>
        <taxon>Carnobacteriaceae</taxon>
        <taxon>Carnobacterium</taxon>
    </lineage>
</organism>
<dbReference type="GO" id="GO:0006629">
    <property type="term" value="P:lipid metabolic process"/>
    <property type="evidence" value="ECO:0007669"/>
    <property type="project" value="InterPro"/>
</dbReference>
<dbReference type="Pfam" id="PF03009">
    <property type="entry name" value="GDPD"/>
    <property type="match status" value="1"/>
</dbReference>
<evidence type="ECO:0000259" key="2">
    <source>
        <dbReference type="PROSITE" id="PS51704"/>
    </source>
</evidence>
<dbReference type="InterPro" id="IPR017946">
    <property type="entry name" value="PLC-like_Pdiesterase_TIM-brl"/>
</dbReference>
<feature type="transmembrane region" description="Helical" evidence="1">
    <location>
        <begin position="169"/>
        <end position="200"/>
    </location>
</feature>
<dbReference type="InterPro" id="IPR018476">
    <property type="entry name" value="GlyceroP-diester-Pdiesterase_M"/>
</dbReference>
<dbReference type="RefSeq" id="WP_034571927.1">
    <property type="nucleotide sequence ID" value="NZ_JQBS01000017.1"/>
</dbReference>
<dbReference type="eggNOG" id="COG4781">
    <property type="taxonomic scope" value="Bacteria"/>
</dbReference>
<feature type="domain" description="GP-PDE" evidence="2">
    <location>
        <begin position="352"/>
        <end position="581"/>
    </location>
</feature>
<dbReference type="Pfam" id="PF10110">
    <property type="entry name" value="GPDPase_memb"/>
    <property type="match status" value="1"/>
</dbReference>
<keyword evidence="1" id="KW-0812">Transmembrane</keyword>
<evidence type="ECO:0000313" key="3">
    <source>
        <dbReference type="EMBL" id="KRN57012.1"/>
    </source>
</evidence>
<dbReference type="PROSITE" id="PS51704">
    <property type="entry name" value="GP_PDE"/>
    <property type="match status" value="1"/>
</dbReference>
<name>A0A0R2I5H7_CARDV</name>
<dbReference type="PATRIC" id="fig|1449336.4.peg.678"/>
<dbReference type="CDD" id="cd08579">
    <property type="entry name" value="GDPD_memb_like"/>
    <property type="match status" value="1"/>
</dbReference>
<evidence type="ECO:0000313" key="4">
    <source>
        <dbReference type="Proteomes" id="UP000051658"/>
    </source>
</evidence>
<comment type="caution">
    <text evidence="3">The sequence shown here is derived from an EMBL/GenBank/DDBJ whole genome shotgun (WGS) entry which is preliminary data.</text>
</comment>
<feature type="transmembrane region" description="Helical" evidence="1">
    <location>
        <begin position="265"/>
        <end position="288"/>
    </location>
</feature>
<dbReference type="GO" id="GO:0008081">
    <property type="term" value="F:phosphoric diester hydrolase activity"/>
    <property type="evidence" value="ECO:0007669"/>
    <property type="project" value="InterPro"/>
</dbReference>
<accession>A0A0R2I5H7</accession>
<keyword evidence="4" id="KW-1185">Reference proteome</keyword>
<dbReference type="InterPro" id="IPR030395">
    <property type="entry name" value="GP_PDE_dom"/>
</dbReference>
<keyword evidence="1" id="KW-1133">Transmembrane helix</keyword>
<feature type="transmembrane region" description="Helical" evidence="1">
    <location>
        <begin position="25"/>
        <end position="48"/>
    </location>
</feature>
<reference evidence="3 4" key="1">
    <citation type="journal article" date="2015" name="Genome Announc.">
        <title>Expanding the biotechnology potential of lactobacilli through comparative genomics of 213 strains and associated genera.</title>
        <authorList>
            <person name="Sun Z."/>
            <person name="Harris H.M."/>
            <person name="McCann A."/>
            <person name="Guo C."/>
            <person name="Argimon S."/>
            <person name="Zhang W."/>
            <person name="Yang X."/>
            <person name="Jeffery I.B."/>
            <person name="Cooney J.C."/>
            <person name="Kagawa T.F."/>
            <person name="Liu W."/>
            <person name="Song Y."/>
            <person name="Salvetti E."/>
            <person name="Wrobel A."/>
            <person name="Rasinkangas P."/>
            <person name="Parkhill J."/>
            <person name="Rea M.C."/>
            <person name="O'Sullivan O."/>
            <person name="Ritari J."/>
            <person name="Douillard F.P."/>
            <person name="Paul Ross R."/>
            <person name="Yang R."/>
            <person name="Briner A.E."/>
            <person name="Felis G.E."/>
            <person name="de Vos W.M."/>
            <person name="Barrangou R."/>
            <person name="Klaenhammer T.R."/>
            <person name="Caufield P.W."/>
            <person name="Cui Y."/>
            <person name="Zhang H."/>
            <person name="O'Toole P.W."/>
        </authorList>
    </citation>
    <scope>NUCLEOTIDE SEQUENCE [LARGE SCALE GENOMIC DNA]</scope>
    <source>
        <strain evidence="3 4">DSM 20623</strain>
    </source>
</reference>